<sequence length="63" mass="7395">MAQHYEQQSLLNSNKNHNNNENYRDPNYNSNDSPKIVKAIQENKILNTFDKYLSKILISSLKI</sequence>
<proteinExistence type="predicted"/>
<gene>
    <name evidence="2" type="ORF">RB653_003479</name>
</gene>
<feature type="compositionally biased region" description="Polar residues" evidence="1">
    <location>
        <begin position="1"/>
        <end position="11"/>
    </location>
</feature>
<accession>A0AAN7YRP3</accession>
<protein>
    <submittedName>
        <fullName evidence="2">Uncharacterized protein</fullName>
    </submittedName>
</protein>
<keyword evidence="3" id="KW-1185">Reference proteome</keyword>
<dbReference type="EMBL" id="JAVFKY010000001">
    <property type="protein sequence ID" value="KAK5581899.1"/>
    <property type="molecule type" value="Genomic_DNA"/>
</dbReference>
<comment type="caution">
    <text evidence="2">The sequence shown here is derived from an EMBL/GenBank/DDBJ whole genome shotgun (WGS) entry which is preliminary data.</text>
</comment>
<organism evidence="2 3">
    <name type="scientific">Dictyostelium firmibasis</name>
    <dbReference type="NCBI Taxonomy" id="79012"/>
    <lineage>
        <taxon>Eukaryota</taxon>
        <taxon>Amoebozoa</taxon>
        <taxon>Evosea</taxon>
        <taxon>Eumycetozoa</taxon>
        <taxon>Dictyostelia</taxon>
        <taxon>Dictyosteliales</taxon>
        <taxon>Dictyosteliaceae</taxon>
        <taxon>Dictyostelium</taxon>
    </lineage>
</organism>
<dbReference type="AlphaFoldDB" id="A0AAN7YRP3"/>
<dbReference type="Proteomes" id="UP001344447">
    <property type="component" value="Unassembled WGS sequence"/>
</dbReference>
<evidence type="ECO:0000313" key="2">
    <source>
        <dbReference type="EMBL" id="KAK5581899.1"/>
    </source>
</evidence>
<evidence type="ECO:0000256" key="1">
    <source>
        <dbReference type="SAM" id="MobiDB-lite"/>
    </source>
</evidence>
<evidence type="ECO:0000313" key="3">
    <source>
        <dbReference type="Proteomes" id="UP001344447"/>
    </source>
</evidence>
<feature type="compositionally biased region" description="Low complexity" evidence="1">
    <location>
        <begin position="12"/>
        <end position="31"/>
    </location>
</feature>
<feature type="region of interest" description="Disordered" evidence="1">
    <location>
        <begin position="1"/>
        <end position="35"/>
    </location>
</feature>
<name>A0AAN7YRP3_9MYCE</name>
<reference evidence="2 3" key="1">
    <citation type="submission" date="2023-11" db="EMBL/GenBank/DDBJ databases">
        <title>Dfirmibasis_genome.</title>
        <authorList>
            <person name="Edelbroek B."/>
            <person name="Kjellin J."/>
            <person name="Jerlstrom-Hultqvist J."/>
            <person name="Soderbom F."/>
        </authorList>
    </citation>
    <scope>NUCLEOTIDE SEQUENCE [LARGE SCALE GENOMIC DNA]</scope>
    <source>
        <strain evidence="2 3">TNS-C-14</strain>
    </source>
</reference>